<dbReference type="InterPro" id="IPR048636">
    <property type="entry name" value="Csf1_N"/>
</dbReference>
<feature type="region of interest" description="Disordered" evidence="1">
    <location>
        <begin position="242"/>
        <end position="265"/>
    </location>
</feature>
<keyword evidence="2" id="KW-0812">Transmembrane</keyword>
<evidence type="ECO:0000256" key="1">
    <source>
        <dbReference type="SAM" id="MobiDB-lite"/>
    </source>
</evidence>
<evidence type="ECO:0000313" key="5">
    <source>
        <dbReference type="EMBL" id="POS86918.1"/>
    </source>
</evidence>
<accession>A0A2S4PY08</accession>
<feature type="transmembrane region" description="Helical" evidence="2">
    <location>
        <begin position="20"/>
        <end position="46"/>
    </location>
</feature>
<dbReference type="PANTHER" id="PTHR32085:SF3">
    <property type="entry name" value="PROTEIN CSF1"/>
    <property type="match status" value="1"/>
</dbReference>
<feature type="domain" description="Csf1 N-terminal" evidence="3">
    <location>
        <begin position="39"/>
        <end position="897"/>
    </location>
</feature>
<dbReference type="EMBL" id="PEDP01000225">
    <property type="protein sequence ID" value="POS86918.1"/>
    <property type="molecule type" value="Genomic_DNA"/>
</dbReference>
<protein>
    <submittedName>
        <fullName evidence="5">Uncharacterized protein</fullName>
    </submittedName>
</protein>
<dbReference type="PANTHER" id="PTHR32085">
    <property type="entry name" value="PROTEIN CSF1"/>
    <property type="match status" value="1"/>
</dbReference>
<sequence>MSSSTGLKNAPLRQEFEFNWIFLVELILCGVFLIDPRTLFFIFYFNRVLAAILSYGVRSWTWHKYRVYVDIRSFQFSILAGRVFFKELRYHGNNETILIQSGYITWRYWLRNVKQVVINRSATPRARRSSKETEADNKGYNDQRESDIIEEESSKLISNLPCRLIISLKGVEWFIYNRSLAYDSIASSLAEASSEISKEGTNTQQESLNNDFYQNIHSVRHSHDSNYIENLVSIDAEKPESSAEKIPVKTRKLNSSSSKSKFAENKRRINVHKSQEAEQLPFILRSQPIQIECEKAAVVVGNHNTQSVLIVKIEKATGNIDASDSSSKLDLYRQMINVNFEYPTIQIKTNNDYKEEQTESGLQAMNGLYDPLEEEQENQIFVCVRQQYGNVLRLMQDLTSIFKSKVTPVSTDLDGVGESTENRPHAHGWKGLSRYLDESHQDDSFIWSTTEYARVSTILESPSAKMELYWDSVGFVQERKKDSEHEKIITDNINGDIPPEWGINLSFRAAIINYGPWADRQRVDIQKVFFPNLCKDAITAKNLSPGELRVPTNLKINIEFDEESVLRVPTKEESKNWKWTKQAVVTGIKPKNRKKNGRYNRKSNTDADNHGPKARPFGWLDLKFAGGSTVNYNIDLVGGTEGFSSNLDISLPSVEITTSVNHGLLWKSCQNRISCDLSQPLKWNGRRAWRFDINSKDLEFFFLREHVFLLTDLIDDWTYGPPQEYLTFCPLQIFVGFHLEDSKVYFNVNDSNIINNPSDFDDNTFIVLSGSEISAKISIPLDNFRPHRNEIPFNIDIQRGNLSLLAPHWNTHATFLTLKELSTAKKVTLKGNFQYCSTASASNIDTLLIDVNFHSLSVKTYGFAIRLLLKIKDNYLGEDIHFKTLEEYQAGLDSNERCQKPDRISNDLDIIIGLYADDCKFYLPSNLYAASESICIKMANISSDIRFNNYYMDCQLDFSAIHFLQADQNFDLKNVTSNTQLFIDGLNLHENRLFGLPPSEPTYVCNRDISVGVIKGECTTEFLRRLIAGFRAFSFSFDDSENVLPSISEESLHEVTFFRATLDSIDVWLHVGDSAFTLSTKKISITSNNWAGPCYSKKLKVLIPGLKLGCIDSGSASRHKSKMPNPVETNALLQSSISFVVIEKKPNFEKDRQLQQEHVQLHDQRTNRCSFLLRKDLLHRFAAIPVKPPTIKPPPMPAPMFNGGAVNNNSGSLSKLTRSKSSFSSLSNFHTESIINQNSPKDRSWRNDIEKTQENSQLAMTFFGDQYRPPLRELSSFSDQQSSLYGNFNGGNTLSQTHAAFSNSHVEPHFSLEGIKLNTSNLPENILENKEQVLEFENQNNINSFQREMSKQDKMHTSYVISFTDPVKCFLNSKTISVIAKLLKAMLPININDLLDELQIKSMNEIINNSEEKLQQNTSFDLGLHVSSINLRFLNPMIFQSTTDECNNQFDQFDLSISRLVINLRSETKDTEEAEKKNGKLFLLYVTISSGILTVKEKAPEISDTPATIRFVFEDFISWANLGENKTLSARLKFFELLIYSCKIRNAASMLHRTRALKAKFKHEFSTLSKEQVIRIRLLTYLVTKSGQQITEPLFLTRPSYVLRSATGHLRTHISWTIISRLHHIYNCLDRTAQHHIASICHQNSEILPEDAKQRTLSSLARWRSWDLSSMDNCAIISEIFGSNSKDSTDSSAKNSFQISLEIEECRLVIDPGPKQNIISILKASINLKERIESPDFTMKKLPENKRTSVMVAEILLDDFSVICNWELHEMARDILHTNNQINCSSDVLIIPKFEDNTENSSLETGRDLHFIFATHKASLQIDTINLTKIFTMNETEASFIKINDVLNKDQNTSSLIVIAKDATSNVKSHSQDLCLTQLQLPSICISYQTEVGELNSSNVLNIAANCQELDFILRQDILALVEIMNLLIIDEIAQVHELTRIIPRNTPSKLRPDSRVTDISFIPKVSIALFLDRYHVSIQLLHALRYEVFGHVARASVIAQLNKEIIFDFDIKDHAHDIKASASQSDPSRASLLKMPPTNGRVTLHMFDEDNVLSIFASIEPVILDADVVHSLVTTTNRPEVLDMIEKVRNDLGNTKLQFQNIMYRDQSVQNSQPMQDKALLYDARLTLAGFGIIAKKSFTEKQQNAATLDFHLGCVQLVAMNRVDANRSDDKFPQLRITLTQVMFNLARWDINKASRSCGSLTFDVFLTVSSRNDENMQIIRSCHFKSNYLKINFFSDTVSTVLDVLNHLQNKIKDIDLPIENNYLRKIRKSKLSPMAESQKDKQDYPSIHKKNTNIIYSFELFNLEVNWLVEKCNYHLPIGVESEDLVLSLWRMEFSTKKKNSAQLRIENLQLQMVPSSKNKTLRSLNSALLPEVIFNVGYVSMKDNLQLAFQAGGKSLDLRLTSRFMIPVSAITKSIVSSIEEFRKVSANWSLLPATERKQPFLGKKHLESLSIDADFAGAVVYFCSESSSEPHDHAWNRLDAYQERKSGKFLSGDAKSIDSTTVLRSPGIAFKIEYKDCGTDDLSLNAEVKVDASSNILYPSVVPIIMEISSTVKEIFSNDVKEDTEANLAVQKPMDIGHLYPTDIDQTNPVNANQITVLERTKLNLGLRICRQEFGLSCQPIGRVAATAQFEDIYIVVNTVRSNENNQNFAASAIISEFKASVQHVYSREATGSFEIKEVVISLMNSKHVGGTNGLAAILMTSPIKTSLNAKQLHDFLLFREIWMPPEIRRKTQTQPPPLSRVQPQTIFAQKYQQVAAISSFPWNATLIITGLDAQLDLGQAIGKSALKISKIWLSYNKNSAWDQNLCLGIENVDVESTGRMSGFFALEDFKLRTSIKWLEQELMNDHTPLIQGSIIVKNLSTKAAFDYQAFLVANIKSLHFLMFNTFTENSGTNDRLTAILEAEAVQVFCTTASSSHALALYQAFQKLIQEKRTSFETSLSEIESFLRRTSSTRIISTISPTKLNSSALQEIRSADSPIYLKTDVIVMIKAVNVGTFPTTFLDHQVFKLEALDIEARFGVTMENGKIHSTLGLTLGQLRIGLAAVKNLEKSKSLGDISVEKVISNVAGSRGGTILKVPKVEAVMQTWQVPKSNQIEYIFKSLFGGKVEVGWNYSRISYIRSMWAAHTNALGQRLGKPLPLSAVRITGVPDSDQLEENDGKQRKITAEVNVPQSKYSYSPLEPPIIETPQLKDMGEATP</sequence>
<keyword evidence="2" id="KW-0472">Membrane</keyword>
<dbReference type="GO" id="GO:0006113">
    <property type="term" value="P:fermentation"/>
    <property type="evidence" value="ECO:0007669"/>
    <property type="project" value="InterPro"/>
</dbReference>
<dbReference type="Pfam" id="PF25038">
    <property type="entry name" value="Csf1_C"/>
    <property type="match status" value="1"/>
</dbReference>
<dbReference type="InterPro" id="IPR056779">
    <property type="entry name" value="Csf1_C"/>
</dbReference>
<reference evidence="5 6" key="1">
    <citation type="submission" date="2017-10" db="EMBL/GenBank/DDBJ databases">
        <title>Development of genomic resources for the powdery mildew, Erysiphe pulchra.</title>
        <authorList>
            <person name="Wadl P.A."/>
            <person name="Mack B.M."/>
            <person name="Moore G."/>
            <person name="Beltz S.B."/>
        </authorList>
    </citation>
    <scope>NUCLEOTIDE SEQUENCE [LARGE SCALE GENOMIC DNA]</scope>
    <source>
        <strain evidence="5">Cflorida</strain>
    </source>
</reference>
<keyword evidence="6" id="KW-1185">Reference proteome</keyword>
<gene>
    <name evidence="5" type="ORF">EPUL_001421</name>
</gene>
<dbReference type="GO" id="GO:0016020">
    <property type="term" value="C:membrane"/>
    <property type="evidence" value="ECO:0007669"/>
    <property type="project" value="InterPro"/>
</dbReference>
<name>A0A2S4PY08_9PEZI</name>
<evidence type="ECO:0000259" key="3">
    <source>
        <dbReference type="Pfam" id="PF21678"/>
    </source>
</evidence>
<dbReference type="InterPro" id="IPR029636">
    <property type="entry name" value="Csf1"/>
</dbReference>
<dbReference type="STRING" id="225359.A0A2S4PY08"/>
<feature type="region of interest" description="Disordered" evidence="1">
    <location>
        <begin position="3180"/>
        <end position="3204"/>
    </location>
</feature>
<feature type="region of interest" description="Disordered" evidence="1">
    <location>
        <begin position="590"/>
        <end position="612"/>
    </location>
</feature>
<keyword evidence="2" id="KW-1133">Transmembrane helix</keyword>
<comment type="caution">
    <text evidence="5">The sequence shown here is derived from an EMBL/GenBank/DDBJ whole genome shotgun (WGS) entry which is preliminary data.</text>
</comment>
<organism evidence="5 6">
    <name type="scientific">Erysiphe pulchra</name>
    <dbReference type="NCBI Taxonomy" id="225359"/>
    <lineage>
        <taxon>Eukaryota</taxon>
        <taxon>Fungi</taxon>
        <taxon>Dikarya</taxon>
        <taxon>Ascomycota</taxon>
        <taxon>Pezizomycotina</taxon>
        <taxon>Leotiomycetes</taxon>
        <taxon>Erysiphales</taxon>
        <taxon>Erysiphaceae</taxon>
        <taxon>Erysiphe</taxon>
    </lineage>
</organism>
<evidence type="ECO:0000313" key="6">
    <source>
        <dbReference type="Proteomes" id="UP000237438"/>
    </source>
</evidence>
<evidence type="ECO:0000256" key="2">
    <source>
        <dbReference type="SAM" id="Phobius"/>
    </source>
</evidence>
<feature type="non-terminal residue" evidence="5">
    <location>
        <position position="3204"/>
    </location>
</feature>
<feature type="compositionally biased region" description="Basic residues" evidence="1">
    <location>
        <begin position="590"/>
        <end position="601"/>
    </location>
</feature>
<dbReference type="Proteomes" id="UP000237438">
    <property type="component" value="Unassembled WGS sequence"/>
</dbReference>
<proteinExistence type="predicted"/>
<dbReference type="Pfam" id="PF21678">
    <property type="entry name" value="Csf1_N"/>
    <property type="match status" value="1"/>
</dbReference>
<evidence type="ECO:0000259" key="4">
    <source>
        <dbReference type="Pfam" id="PF25038"/>
    </source>
</evidence>
<feature type="domain" description="Csf1 C-terminal region" evidence="4">
    <location>
        <begin position="2507"/>
        <end position="3204"/>
    </location>
</feature>
<dbReference type="OrthoDB" id="10051416at2759"/>